<evidence type="ECO:0000313" key="4">
    <source>
        <dbReference type="Proteomes" id="UP000053060"/>
    </source>
</evidence>
<dbReference type="Proteomes" id="UP000053060">
    <property type="component" value="Unassembled WGS sequence"/>
</dbReference>
<dbReference type="InterPro" id="IPR045512">
    <property type="entry name" value="DUF6480"/>
</dbReference>
<comment type="caution">
    <text evidence="3">The sequence shown here is derived from an EMBL/GenBank/DDBJ whole genome shotgun (WGS) entry which is preliminary data.</text>
</comment>
<evidence type="ECO:0000313" key="3">
    <source>
        <dbReference type="EMBL" id="KSZ57428.1"/>
    </source>
</evidence>
<keyword evidence="2" id="KW-0472">Membrane</keyword>
<feature type="region of interest" description="Disordered" evidence="1">
    <location>
        <begin position="1"/>
        <end position="53"/>
    </location>
</feature>
<keyword evidence="2" id="KW-1133">Transmembrane helix</keyword>
<feature type="transmembrane region" description="Helical" evidence="2">
    <location>
        <begin position="55"/>
        <end position="77"/>
    </location>
</feature>
<evidence type="ECO:0000256" key="2">
    <source>
        <dbReference type="SAM" id="Phobius"/>
    </source>
</evidence>
<accession>A0A0V9UHF4</accession>
<dbReference type="Pfam" id="PF20088">
    <property type="entry name" value="DUF6480"/>
    <property type="match status" value="1"/>
</dbReference>
<feature type="compositionally biased region" description="Acidic residues" evidence="1">
    <location>
        <begin position="1"/>
        <end position="10"/>
    </location>
</feature>
<reference evidence="3 4" key="2">
    <citation type="journal article" date="2016" name="Genome Announc.">
        <title>Draft Genome Sequence of a Versatile Hydrocarbon-Degrading Bacterium, Rhodococcus pyridinivorans Strain KG-16, Collected from Oil Fields in India.</title>
        <authorList>
            <person name="Aggarwal R.K."/>
            <person name="Dawar C."/>
            <person name="Phanindranath R."/>
            <person name="Mutnuri L."/>
            <person name="Dayal A.M."/>
        </authorList>
    </citation>
    <scope>NUCLEOTIDE SEQUENCE [LARGE SCALE GENOMIC DNA]</scope>
    <source>
        <strain evidence="3 4">KG-16</strain>
    </source>
</reference>
<dbReference type="RefSeq" id="WP_060653111.1">
    <property type="nucleotide sequence ID" value="NZ_AZXY01000009.1"/>
</dbReference>
<dbReference type="PATRIC" id="fig|1441730.3.peg.3819"/>
<gene>
    <name evidence="3" type="ORF">Z045_18320</name>
</gene>
<dbReference type="EMBL" id="AZXY01000009">
    <property type="protein sequence ID" value="KSZ57428.1"/>
    <property type="molecule type" value="Genomic_DNA"/>
</dbReference>
<sequence length="83" mass="8263">MADENPDASEFDPQNPDPANTPGLEPGGGVAPGDTPPAETSVGGPQHEPPQRRSAGALVAIVIAVVVALMVAGGLIIRAIGLF</sequence>
<evidence type="ECO:0000256" key="1">
    <source>
        <dbReference type="SAM" id="MobiDB-lite"/>
    </source>
</evidence>
<proteinExistence type="predicted"/>
<reference evidence="4" key="1">
    <citation type="submission" date="2015-01" db="EMBL/GenBank/DDBJ databases">
        <title>Draft genome sequence of Rhodococcus pyridinivorans strain KG-16, a hydrocarbon-degrading bacterium.</title>
        <authorList>
            <person name="Aggarwal R.K."/>
            <person name="Dawar C."/>
        </authorList>
    </citation>
    <scope>NUCLEOTIDE SEQUENCE [LARGE SCALE GENOMIC DNA]</scope>
    <source>
        <strain evidence="4">KG-16</strain>
    </source>
</reference>
<protein>
    <submittedName>
        <fullName evidence="3">Membrane protein</fullName>
    </submittedName>
</protein>
<dbReference type="AlphaFoldDB" id="A0A0V9UHF4"/>
<organism evidence="3 4">
    <name type="scientific">Rhodococcus pyridinivorans KG-16</name>
    <dbReference type="NCBI Taxonomy" id="1441730"/>
    <lineage>
        <taxon>Bacteria</taxon>
        <taxon>Bacillati</taxon>
        <taxon>Actinomycetota</taxon>
        <taxon>Actinomycetes</taxon>
        <taxon>Mycobacteriales</taxon>
        <taxon>Nocardiaceae</taxon>
        <taxon>Rhodococcus</taxon>
    </lineage>
</organism>
<keyword evidence="2" id="KW-0812">Transmembrane</keyword>
<name>A0A0V9UHF4_9NOCA</name>